<dbReference type="PROSITE" id="PS50878">
    <property type="entry name" value="RT_POL"/>
    <property type="match status" value="1"/>
</dbReference>
<name>E6RFQ4_CRYGW</name>
<dbReference type="InterPro" id="IPR000477">
    <property type="entry name" value="RT_dom"/>
</dbReference>
<dbReference type="VEuPathDB" id="FungiDB:CGB_N3560C"/>
<dbReference type="Proteomes" id="UP000007805">
    <property type="component" value="Chromosome N"/>
</dbReference>
<accession>E6RFQ4</accession>
<feature type="domain" description="Reverse transcriptase" evidence="1">
    <location>
        <begin position="1"/>
        <end position="129"/>
    </location>
</feature>
<dbReference type="RefSeq" id="XP_003197644.1">
    <property type="nucleotide sequence ID" value="XM_003197596.1"/>
</dbReference>
<dbReference type="EMBL" id="CP000299">
    <property type="protein sequence ID" value="ADV25857.1"/>
    <property type="molecule type" value="Genomic_DNA"/>
</dbReference>
<proteinExistence type="predicted"/>
<dbReference type="KEGG" id="cgi:CGB_N3560C"/>
<protein>
    <recommendedName>
        <fullName evidence="1">Reverse transcriptase domain-containing protein</fullName>
    </recommendedName>
</protein>
<reference evidence="2 3" key="1">
    <citation type="journal article" date="2011" name="MBio">
        <title>Genome variation in Cryptococcus gattii, an emerging pathogen of immunocompetent hosts.</title>
        <authorList>
            <person name="D'Souza C.A."/>
            <person name="Kronstad J.W."/>
            <person name="Taylor G."/>
            <person name="Warren R."/>
            <person name="Yuen M."/>
            <person name="Hu G."/>
            <person name="Jung W.H."/>
            <person name="Sham A."/>
            <person name="Kidd S.E."/>
            <person name="Tangen K."/>
            <person name="Lee N."/>
            <person name="Zeilmaker T."/>
            <person name="Sawkins J."/>
            <person name="McVicker G."/>
            <person name="Shah S."/>
            <person name="Gnerre S."/>
            <person name="Griggs A."/>
            <person name="Zeng Q."/>
            <person name="Bartlett K."/>
            <person name="Li W."/>
            <person name="Wang X."/>
            <person name="Heitman J."/>
            <person name="Stajich J.E."/>
            <person name="Fraser J.A."/>
            <person name="Meyer W."/>
            <person name="Carter D."/>
            <person name="Schein J."/>
            <person name="Krzywinski M."/>
            <person name="Kwon-Chung K.J."/>
            <person name="Varma A."/>
            <person name="Wang J."/>
            <person name="Brunham R."/>
            <person name="Fyfe M."/>
            <person name="Ouellette B.F."/>
            <person name="Siddiqui A."/>
            <person name="Marra M."/>
            <person name="Jones S."/>
            <person name="Holt R."/>
            <person name="Birren B.W."/>
            <person name="Galagan J.E."/>
            <person name="Cuomo C.A."/>
        </authorList>
    </citation>
    <scope>NUCLEOTIDE SEQUENCE [LARGE SCALE GENOMIC DNA]</scope>
    <source>
        <strain evidence="3">WM276 / ATCC MYA-4071</strain>
    </source>
</reference>
<sequence>MADAVEKHAPVLWRTCKWAYGEPSDLICGDTILQSSQGVRQGDPFGPLFFSIALRPTLHALSITLGPDTQVVAYLDDIYLFSRDPNIMQRTQAFLADKEDVIKLNHNKCKLITFTEMAENGFKMLGTMVGPKKAREGFLKAKVENEARKIARLKDLPHQHALLLLRFCVQQNLRHLQRSLKSDDLKDYWEKMDQELWNEVQRMRTRQTEGSEAENMLGKKLSHLPARFGGLGLLSFTDIAPLAYKAAVAQSDKHLANIFNLDTSDNTPTPTQRELCASLWDLQQTTILEGLNDPQRKRLIENASKIGKRWLDVIPYFQPLRLSNQEVATGLHDRTLVGSSIAICTFCGSDSPLGHDELCRSRNSWAQQRHDSINRIIHHGLQSIQGAVVSLEPRTLEGQRRNDLRVRGRCGLHATDYDLKVYCLNDRDARSTTSAKPASTPLANHVLNRCLSWLDKISQNTTKKAPATHSGQFKAVVMSTGGLVSRETADEMRRWRKEMSPAVFEGMMRKISLELVRARARTFAIKLLCILFHPPSAKPASTPLANHVLNRCLSWLDKISQNTTKKAPATHSGQFKAVVMSTGGLVSRETADEMRRWRKEMSPAVFERMMRKISLELVRARARTFAM</sequence>
<organism evidence="2 3">
    <name type="scientific">Cryptococcus gattii serotype B (strain WM276 / ATCC MYA-4071)</name>
    <name type="common">Filobasidiella gattii</name>
    <name type="synonym">Cryptococcus bacillisporus</name>
    <dbReference type="NCBI Taxonomy" id="367775"/>
    <lineage>
        <taxon>Eukaryota</taxon>
        <taxon>Fungi</taxon>
        <taxon>Dikarya</taxon>
        <taxon>Basidiomycota</taxon>
        <taxon>Agaricomycotina</taxon>
        <taxon>Tremellomycetes</taxon>
        <taxon>Tremellales</taxon>
        <taxon>Cryptococcaceae</taxon>
        <taxon>Cryptococcus</taxon>
        <taxon>Cryptococcus gattii species complex</taxon>
    </lineage>
</organism>
<gene>
    <name evidence="2" type="ordered locus">CGB_N3560C</name>
</gene>
<dbReference type="AlphaFoldDB" id="E6RFQ4"/>
<dbReference type="GeneID" id="10186800"/>
<reference key="2">
    <citation type="journal article" date="2011" name="MBio">
        <title>Genome variation in Cryptococcus gattii, an emerging pathogen of immunocompetent hosts.</title>
        <authorList>
            <person name="D'Souza C.A."/>
            <person name="Kronstad J.W."/>
            <person name="Taylor G."/>
            <person name="Warren R."/>
            <person name="Yuen M."/>
            <person name="Hu G."/>
            <person name="Jung W.H."/>
            <person name="Sham A."/>
            <person name="Kidd S.E."/>
            <person name="Tangen K."/>
            <person name="Lee N."/>
            <person name="Zeilmaker T."/>
            <person name="Sawkins J."/>
            <person name="McVicker G."/>
            <person name="Shah S."/>
            <person name="Gnerre S."/>
            <person name="Griggs A."/>
            <person name="Zeng Q."/>
            <person name="Bartlett K."/>
            <person name="Li W."/>
            <person name="Wang X."/>
            <person name="Heitman J."/>
            <person name="Stajich J.E."/>
            <person name="Fraser J.A."/>
            <person name="Meyer W."/>
            <person name="Carter D."/>
            <person name="Schein J."/>
            <person name="Krzywinski M."/>
            <person name="Kwong-Chung K.J."/>
            <person name="Varma A."/>
            <person name="Wang J."/>
            <person name="Brunham R."/>
            <person name="Fyfe M."/>
            <person name="Ouellette B.F.F."/>
            <person name="Siddiqui A."/>
            <person name="Marra M."/>
            <person name="Jones S."/>
            <person name="Holt R."/>
            <person name="Birren B.W."/>
            <person name="Galagan J.E."/>
            <person name="Cuomo C.A."/>
        </authorList>
    </citation>
    <scope>NUCLEOTIDE SEQUENCE</scope>
    <source>
        <strain>WM276</strain>
    </source>
</reference>
<dbReference type="eggNOG" id="ENOG502S9D9">
    <property type="taxonomic scope" value="Eukaryota"/>
</dbReference>
<dbReference type="Pfam" id="PF00078">
    <property type="entry name" value="RVT_1"/>
    <property type="match status" value="1"/>
</dbReference>
<evidence type="ECO:0000259" key="1">
    <source>
        <dbReference type="PROSITE" id="PS50878"/>
    </source>
</evidence>
<evidence type="ECO:0000313" key="3">
    <source>
        <dbReference type="Proteomes" id="UP000007805"/>
    </source>
</evidence>
<evidence type="ECO:0000313" key="2">
    <source>
        <dbReference type="EMBL" id="ADV25857.1"/>
    </source>
</evidence>
<dbReference type="HOGENOM" id="CLU_030274_1_0_1"/>
<keyword evidence="3" id="KW-1185">Reference proteome</keyword>
<dbReference type="OrthoDB" id="2575404at2759"/>